<evidence type="ECO:0000313" key="1">
    <source>
        <dbReference type="EMBL" id="KGK59549.1"/>
    </source>
</evidence>
<proteinExistence type="predicted"/>
<dbReference type="EMBL" id="JRQI01000004">
    <property type="protein sequence ID" value="KGK59549.1"/>
    <property type="molecule type" value="Genomic_DNA"/>
</dbReference>
<evidence type="ECO:0000313" key="2">
    <source>
        <dbReference type="Proteomes" id="UP000029879"/>
    </source>
</evidence>
<protein>
    <submittedName>
        <fullName evidence="1">Uncharacterized protein</fullName>
    </submittedName>
</protein>
<dbReference type="AlphaFoldDB" id="A0AB34PCY0"/>
<comment type="caution">
    <text evidence="1">The sequence shown here is derived from an EMBL/GenBank/DDBJ whole genome shotgun (WGS) entry which is preliminary data.</text>
</comment>
<dbReference type="Proteomes" id="UP000029879">
    <property type="component" value="Unassembled WGS sequence"/>
</dbReference>
<name>A0AB34PCY0_9XANT</name>
<reference evidence="1 2" key="1">
    <citation type="submission" date="2014-10" db="EMBL/GenBank/DDBJ databases">
        <title>Genome sequence of a Xanthomonas strain that is pathogenic on beans.</title>
        <authorList>
            <person name="Aritua V."/>
            <person name="Sapp M."/>
            <person name="Harrison J."/>
            <person name="Smith J."/>
            <person name="Studholme D."/>
        </authorList>
    </citation>
    <scope>NUCLEOTIDE SEQUENCE [LARGE SCALE GENOMIC DNA]</scope>
    <source>
        <strain evidence="1 2">Nyagatare</strain>
    </source>
</reference>
<sequence>MAPVNTLAGLPAVVGPVVASQQPLFLPGSIGGGEEQTAPLGVATGWLPLVPTLYSQPCWQTLPVLPTAGLMEGRAVQVEA</sequence>
<accession>A0AB34PCY0</accession>
<organism evidence="1 2">
    <name type="scientific">Xanthomonas cannabis pv. phaseoli</name>
    <dbReference type="NCBI Taxonomy" id="1885902"/>
    <lineage>
        <taxon>Bacteria</taxon>
        <taxon>Pseudomonadati</taxon>
        <taxon>Pseudomonadota</taxon>
        <taxon>Gammaproteobacteria</taxon>
        <taxon>Lysobacterales</taxon>
        <taxon>Lysobacteraceae</taxon>
        <taxon>Xanthomonas</taxon>
    </lineage>
</organism>
<gene>
    <name evidence="1" type="ORF">NC00_01080</name>
</gene>